<sequence length="487" mass="55597">MFLSFVDPSLVRKHLGGQVLDPAEVVRLLEDRAIPTGTPVFLDEMTMLPIEPLCSWFRHLAYDDKDAKTLHEYAYIVRRFVHFLESRGRGLLDPTESDFSAYRVLRTQTQDKPVGDTTWAKEAQLLNQLYRWLVEHGHLGHRPLRMTRKGGNPLAPRLQRGMDIRHMTLAQYRYFRDVGLGGQLPNSQVSPVFRGLAPLRNRAAADLALSTGMRPQEWSTVLLPELGAGQRRPGEPVDFAVQACAKYGKYREIYVPTAAVDAVDNFLLIERPELVAASARSLARRRRELFVVDRVDHEAGKLRGVLDGQRRTFTMSAMEPDLRRITMQENDNGVEPLAVFIGHGGQMLGPSSWYRIRCDAWERMQVHAGHPEAPVLPRRRWRWHDTRHTFALQLLSYLERQMDGHELDAVARRRRHLAYLGGHIKHNPLLIVSRRLGHSSPASTYAYLEYTDDPMNAVDAAFSAWTVQEGDTYADIARRMLTEAGDR</sequence>
<dbReference type="InterPro" id="IPR010998">
    <property type="entry name" value="Integrase_recombinase_N"/>
</dbReference>
<evidence type="ECO:0000259" key="4">
    <source>
        <dbReference type="PROSITE" id="PS51900"/>
    </source>
</evidence>
<feature type="domain" description="Core-binding (CB)" evidence="4">
    <location>
        <begin position="47"/>
        <end position="134"/>
    </location>
</feature>
<dbReference type="Gene3D" id="1.10.150.130">
    <property type="match status" value="1"/>
</dbReference>
<dbReference type="SUPFAM" id="SSF56349">
    <property type="entry name" value="DNA breaking-rejoining enzymes"/>
    <property type="match status" value="2"/>
</dbReference>
<keyword evidence="1 3" id="KW-0238">DNA-binding</keyword>
<proteinExistence type="predicted"/>
<accession>A0A1X1VSN9</accession>
<organism evidence="5 6">
    <name type="scientific">Mycobacterium gordonae</name>
    <dbReference type="NCBI Taxonomy" id="1778"/>
    <lineage>
        <taxon>Bacteria</taxon>
        <taxon>Bacillati</taxon>
        <taxon>Actinomycetota</taxon>
        <taxon>Actinomycetes</taxon>
        <taxon>Mycobacteriales</taxon>
        <taxon>Mycobacteriaceae</taxon>
        <taxon>Mycobacterium</taxon>
    </lineage>
</organism>
<protein>
    <recommendedName>
        <fullName evidence="4">Core-binding (CB) domain-containing protein</fullName>
    </recommendedName>
</protein>
<name>A0A1X1VSN9_MYCGO</name>
<dbReference type="GO" id="GO:0015074">
    <property type="term" value="P:DNA integration"/>
    <property type="evidence" value="ECO:0007669"/>
    <property type="project" value="InterPro"/>
</dbReference>
<evidence type="ECO:0000256" key="1">
    <source>
        <dbReference type="ARBA" id="ARBA00023125"/>
    </source>
</evidence>
<keyword evidence="6" id="KW-1185">Reference proteome</keyword>
<dbReference type="RefSeq" id="WP_069432818.1">
    <property type="nucleotide sequence ID" value="NZ_JACKSU010000086.1"/>
</dbReference>
<keyword evidence="2" id="KW-0233">DNA recombination</keyword>
<evidence type="ECO:0000256" key="2">
    <source>
        <dbReference type="ARBA" id="ARBA00023172"/>
    </source>
</evidence>
<gene>
    <name evidence="5" type="ORF">AWC08_04140</name>
</gene>
<dbReference type="Proteomes" id="UP000193928">
    <property type="component" value="Unassembled WGS sequence"/>
</dbReference>
<dbReference type="Gene3D" id="1.10.443.10">
    <property type="entry name" value="Intergrase catalytic core"/>
    <property type="match status" value="1"/>
</dbReference>
<dbReference type="GO" id="GO:0006310">
    <property type="term" value="P:DNA recombination"/>
    <property type="evidence" value="ECO:0007669"/>
    <property type="project" value="UniProtKB-KW"/>
</dbReference>
<dbReference type="AlphaFoldDB" id="A0A1X1VSN9"/>
<evidence type="ECO:0000256" key="3">
    <source>
        <dbReference type="PROSITE-ProRule" id="PRU01248"/>
    </source>
</evidence>
<dbReference type="GO" id="GO:0003677">
    <property type="term" value="F:DNA binding"/>
    <property type="evidence" value="ECO:0007669"/>
    <property type="project" value="UniProtKB-UniRule"/>
</dbReference>
<evidence type="ECO:0000313" key="5">
    <source>
        <dbReference type="EMBL" id="ORV72082.1"/>
    </source>
</evidence>
<dbReference type="Pfam" id="PF02899">
    <property type="entry name" value="Phage_int_SAM_1"/>
    <property type="match status" value="1"/>
</dbReference>
<dbReference type="InterPro" id="IPR013762">
    <property type="entry name" value="Integrase-like_cat_sf"/>
</dbReference>
<dbReference type="InterPro" id="IPR011010">
    <property type="entry name" value="DNA_brk_join_enz"/>
</dbReference>
<evidence type="ECO:0000313" key="6">
    <source>
        <dbReference type="Proteomes" id="UP000193928"/>
    </source>
</evidence>
<dbReference type="InterPro" id="IPR004107">
    <property type="entry name" value="Integrase_SAM-like_N"/>
</dbReference>
<dbReference type="PROSITE" id="PS51900">
    <property type="entry name" value="CB"/>
    <property type="match status" value="1"/>
</dbReference>
<dbReference type="InterPro" id="IPR044068">
    <property type="entry name" value="CB"/>
</dbReference>
<dbReference type="EMBL" id="LQOY01000215">
    <property type="protein sequence ID" value="ORV72082.1"/>
    <property type="molecule type" value="Genomic_DNA"/>
</dbReference>
<comment type="caution">
    <text evidence="5">The sequence shown here is derived from an EMBL/GenBank/DDBJ whole genome shotgun (WGS) entry which is preliminary data.</text>
</comment>
<reference evidence="5 6" key="1">
    <citation type="submission" date="2016-01" db="EMBL/GenBank/DDBJ databases">
        <title>The new phylogeny of the genus Mycobacterium.</title>
        <authorList>
            <person name="Tarcisio F."/>
            <person name="Conor M."/>
            <person name="Antonella G."/>
            <person name="Elisabetta G."/>
            <person name="Giulia F.S."/>
            <person name="Sara T."/>
            <person name="Anna F."/>
            <person name="Clotilde B."/>
            <person name="Roberto B."/>
            <person name="Veronica D.S."/>
            <person name="Fabio R."/>
            <person name="Monica P."/>
            <person name="Olivier J."/>
            <person name="Enrico T."/>
            <person name="Nicola S."/>
        </authorList>
    </citation>
    <scope>NUCLEOTIDE SEQUENCE [LARGE SCALE GENOMIC DNA]</scope>
    <source>
        <strain evidence="5 6">DSM 44160</strain>
    </source>
</reference>